<dbReference type="RefSeq" id="WP_237254683.1">
    <property type="nucleotide sequence ID" value="NZ_JAKJXE010000012.1"/>
</dbReference>
<feature type="transmembrane region" description="Helical" evidence="1">
    <location>
        <begin position="391"/>
        <end position="411"/>
    </location>
</feature>
<feature type="transmembrane region" description="Helical" evidence="1">
    <location>
        <begin position="15"/>
        <end position="37"/>
    </location>
</feature>
<feature type="transmembrane region" description="Helical" evidence="1">
    <location>
        <begin position="108"/>
        <end position="129"/>
    </location>
</feature>
<dbReference type="Proteomes" id="UP001162905">
    <property type="component" value="Unassembled WGS sequence"/>
</dbReference>
<dbReference type="EMBL" id="JAKJXH010000039">
    <property type="protein sequence ID" value="MCF7545385.1"/>
    <property type="molecule type" value="Genomic_DNA"/>
</dbReference>
<evidence type="ECO:0000313" key="3">
    <source>
        <dbReference type="Proteomes" id="UP001162905"/>
    </source>
</evidence>
<feature type="transmembrane region" description="Helical" evidence="1">
    <location>
        <begin position="141"/>
        <end position="160"/>
    </location>
</feature>
<protein>
    <submittedName>
        <fullName evidence="2">DUF2142 domain-containing protein</fullName>
    </submittedName>
</protein>
<keyword evidence="1" id="KW-0812">Transmembrane</keyword>
<keyword evidence="3" id="KW-1185">Reference proteome</keyword>
<name>A0ABS9ICD7_9PSED</name>
<feature type="transmembrane region" description="Helical" evidence="1">
    <location>
        <begin position="317"/>
        <end position="342"/>
    </location>
</feature>
<feature type="transmembrane region" description="Helical" evidence="1">
    <location>
        <begin position="237"/>
        <end position="256"/>
    </location>
</feature>
<keyword evidence="1" id="KW-1133">Transmembrane helix</keyword>
<organism evidence="2 3">
    <name type="scientific">Pseudomonas petrae</name>
    <dbReference type="NCBI Taxonomy" id="2912190"/>
    <lineage>
        <taxon>Bacteria</taxon>
        <taxon>Pseudomonadati</taxon>
        <taxon>Pseudomonadota</taxon>
        <taxon>Gammaproteobacteria</taxon>
        <taxon>Pseudomonadales</taxon>
        <taxon>Pseudomonadaceae</taxon>
        <taxon>Pseudomonas</taxon>
    </lineage>
</organism>
<keyword evidence="1" id="KW-0472">Membrane</keyword>
<comment type="caution">
    <text evidence="2">The sequence shown here is derived from an EMBL/GenBank/DDBJ whole genome shotgun (WGS) entry which is preliminary data.</text>
</comment>
<feature type="transmembrane region" description="Helical" evidence="1">
    <location>
        <begin position="166"/>
        <end position="184"/>
    </location>
</feature>
<reference evidence="2" key="1">
    <citation type="submission" date="2022-01" db="EMBL/GenBank/DDBJ databases">
        <title>Pseudomonas sp. nov. isolated from Antarctic regolith.</title>
        <authorList>
            <person name="Novakova D."/>
            <person name="Sedlar K."/>
        </authorList>
    </citation>
    <scope>NUCLEOTIDE SEQUENCE</scope>
    <source>
        <strain evidence="2">P2647</strain>
    </source>
</reference>
<feature type="transmembrane region" description="Helical" evidence="1">
    <location>
        <begin position="277"/>
        <end position="297"/>
    </location>
</feature>
<sequence>MTDSSPGLNDFRCQLLLAAFYLILVCAWSIGIAFNGAPDESTHFFLLEFLNKFHTLPSAVEPREPLLGLISGRTWQPGEFWYHGLPFPHVLGAWITTKISAWFLPADVLYIGARSFNWILGGVFITSLFRTARSLGSPLLISALIATCISLIPQVTFVFSYFNSDAYGLTSIALLLSTSVSFINSPTRKRALYLGLAIGMMLMTKLYFLPALVFVVVNLLTNRAFKNERLFVHLPTSIIAASVVAAPMLLLVYSSYGEISGVSGQIDFVKMHKTNPAAGFGTCYIFCGGQTLNYSNLLPWLGLTLRSYFSVTGWMNIFIPSVYYTLAASIFLLAVLASLYQATRMAKSESSKDMVVNFILPVVMILGLYPAMILLSLIASQNSLPQPQGRYLFVTIPFLAFLLSITTQRILERKDNEHA</sequence>
<accession>A0ABS9ICD7</accession>
<feature type="transmembrane region" description="Helical" evidence="1">
    <location>
        <begin position="191"/>
        <end position="217"/>
    </location>
</feature>
<evidence type="ECO:0000256" key="1">
    <source>
        <dbReference type="SAM" id="Phobius"/>
    </source>
</evidence>
<evidence type="ECO:0000313" key="2">
    <source>
        <dbReference type="EMBL" id="MCF7545385.1"/>
    </source>
</evidence>
<gene>
    <name evidence="2" type="ORF">L4G47_24630</name>
</gene>
<feature type="transmembrane region" description="Helical" evidence="1">
    <location>
        <begin position="354"/>
        <end position="379"/>
    </location>
</feature>
<proteinExistence type="predicted"/>